<comment type="caution">
    <text evidence="1">The sequence shown here is derived from an EMBL/GenBank/DDBJ whole genome shotgun (WGS) entry which is preliminary data.</text>
</comment>
<dbReference type="SUPFAM" id="SSF50965">
    <property type="entry name" value="Galactose oxidase, central domain"/>
    <property type="match status" value="1"/>
</dbReference>
<dbReference type="AlphaFoldDB" id="A0AAV5VMM8"/>
<evidence type="ECO:0000313" key="1">
    <source>
        <dbReference type="EMBL" id="GMT20825.1"/>
    </source>
</evidence>
<accession>A0AAV5VMM8</accession>
<sequence length="230" mass="26487">LLQVNKISKNGESKVGVDKTFTIAGQPYAIDKGIGSDDPRTPMRIHKIGFGREVQEMKVHYPADRPWISMLANSLSVAIEFNGHAYLWEYDDPSYYEDEDREGAGYLQRAVLESDGIHWSPVQTTGRMPEEIAYFSVYDSMECRFYMVGIEDNLLYSMDMKSMHWERIETAFDQGVGDFGNIDFSMVDVVVSARKLHLFMGEHIVLDIDTKRWSLLKHSPFDQYTLRTAY</sequence>
<protein>
    <submittedName>
        <fullName evidence="1">Uncharacterized protein</fullName>
    </submittedName>
</protein>
<gene>
    <name evidence="1" type="ORF">PFISCL1PPCAC_12122</name>
</gene>
<name>A0AAV5VMM8_9BILA</name>
<feature type="non-terminal residue" evidence="1">
    <location>
        <position position="1"/>
    </location>
</feature>
<proteinExistence type="predicted"/>
<organism evidence="1 2">
    <name type="scientific">Pristionchus fissidentatus</name>
    <dbReference type="NCBI Taxonomy" id="1538716"/>
    <lineage>
        <taxon>Eukaryota</taxon>
        <taxon>Metazoa</taxon>
        <taxon>Ecdysozoa</taxon>
        <taxon>Nematoda</taxon>
        <taxon>Chromadorea</taxon>
        <taxon>Rhabditida</taxon>
        <taxon>Rhabditina</taxon>
        <taxon>Diplogasteromorpha</taxon>
        <taxon>Diplogasteroidea</taxon>
        <taxon>Neodiplogasteridae</taxon>
        <taxon>Pristionchus</taxon>
    </lineage>
</organism>
<evidence type="ECO:0000313" key="2">
    <source>
        <dbReference type="Proteomes" id="UP001432322"/>
    </source>
</evidence>
<keyword evidence="2" id="KW-1185">Reference proteome</keyword>
<dbReference type="Proteomes" id="UP001432322">
    <property type="component" value="Unassembled WGS sequence"/>
</dbReference>
<dbReference type="InterPro" id="IPR011043">
    <property type="entry name" value="Gal_Oxase/kelch_b-propeller"/>
</dbReference>
<reference evidence="1" key="1">
    <citation type="submission" date="2023-10" db="EMBL/GenBank/DDBJ databases">
        <title>Genome assembly of Pristionchus species.</title>
        <authorList>
            <person name="Yoshida K."/>
            <person name="Sommer R.J."/>
        </authorList>
    </citation>
    <scope>NUCLEOTIDE SEQUENCE</scope>
    <source>
        <strain evidence="1">RS5133</strain>
    </source>
</reference>
<feature type="non-terminal residue" evidence="1">
    <location>
        <position position="230"/>
    </location>
</feature>
<dbReference type="EMBL" id="BTSY01000003">
    <property type="protein sequence ID" value="GMT20825.1"/>
    <property type="molecule type" value="Genomic_DNA"/>
</dbReference>